<evidence type="ECO:0000313" key="3">
    <source>
        <dbReference type="Proteomes" id="UP000001591"/>
    </source>
</evidence>
<organism evidence="2 3">
    <name type="scientific">Rhodospirillum centenum (strain ATCC 51521 / SW)</name>
    <dbReference type="NCBI Taxonomy" id="414684"/>
    <lineage>
        <taxon>Bacteria</taxon>
        <taxon>Pseudomonadati</taxon>
        <taxon>Pseudomonadota</taxon>
        <taxon>Alphaproteobacteria</taxon>
        <taxon>Rhodospirillales</taxon>
        <taxon>Rhodospirillaceae</taxon>
        <taxon>Rhodospirillum</taxon>
    </lineage>
</organism>
<keyword evidence="3" id="KW-1185">Reference proteome</keyword>
<evidence type="ECO:0000313" key="2">
    <source>
        <dbReference type="EMBL" id="ACI98274.1"/>
    </source>
</evidence>
<proteinExistence type="predicted"/>
<protein>
    <submittedName>
        <fullName evidence="2">Uncharacterized protein</fullName>
    </submittedName>
</protein>
<dbReference type="OrthoDB" id="7365419at2"/>
<dbReference type="HOGENOM" id="CLU_2846950_0_0_5"/>
<dbReference type="KEGG" id="rce:RC1_0844"/>
<dbReference type="EMBL" id="CP000613">
    <property type="protein sequence ID" value="ACI98274.1"/>
    <property type="molecule type" value="Genomic_DNA"/>
</dbReference>
<reference evidence="2 3" key="1">
    <citation type="journal article" date="2010" name="BMC Genomics">
        <title>Metabolic flexibility revealed in the genome of the cyst-forming alpha-1 proteobacterium Rhodospirillum centenum.</title>
        <authorList>
            <person name="Lu Y.K."/>
            <person name="Marden J."/>
            <person name="Han M."/>
            <person name="Swingley W.D."/>
            <person name="Mastrian S.D."/>
            <person name="Chowdhury S.R."/>
            <person name="Hao J."/>
            <person name="Helmy T."/>
            <person name="Kim S."/>
            <person name="Kurdoglu A.A."/>
            <person name="Matthies H.J."/>
            <person name="Rollo D."/>
            <person name="Stothard P."/>
            <person name="Blankenship R.E."/>
            <person name="Bauer C.E."/>
            <person name="Touchman J.W."/>
        </authorList>
    </citation>
    <scope>NUCLEOTIDE SEQUENCE [LARGE SCALE GENOMIC DNA]</scope>
    <source>
        <strain evidence="3">ATCC 51521 / SW</strain>
    </source>
</reference>
<sequence>MSDRFSYVIEIEDEAVGLVIPTNDDRRSGVIFHAVHPKAQALHGRSFDDPQQATRAASVAMGRAA</sequence>
<evidence type="ECO:0000256" key="1">
    <source>
        <dbReference type="SAM" id="MobiDB-lite"/>
    </source>
</evidence>
<dbReference type="AlphaFoldDB" id="B6IS38"/>
<feature type="region of interest" description="Disordered" evidence="1">
    <location>
        <begin position="42"/>
        <end position="65"/>
    </location>
</feature>
<dbReference type="Proteomes" id="UP000001591">
    <property type="component" value="Chromosome"/>
</dbReference>
<gene>
    <name evidence="2" type="ordered locus">RC1_0844</name>
</gene>
<dbReference type="RefSeq" id="WP_012566064.1">
    <property type="nucleotide sequence ID" value="NC_011420.2"/>
</dbReference>
<accession>B6IS38</accession>
<name>B6IS38_RHOCS</name>